<dbReference type="GO" id="GO:0016020">
    <property type="term" value="C:membrane"/>
    <property type="evidence" value="ECO:0007669"/>
    <property type="project" value="UniProtKB-SubCell"/>
</dbReference>
<reference evidence="8 10" key="2">
    <citation type="submission" date="2018-06" db="EMBL/GenBank/DDBJ databases">
        <authorList>
            <consortium name="Pathogen Informatics"/>
            <person name="Doyle S."/>
        </authorList>
    </citation>
    <scope>NUCLEOTIDE SEQUENCE [LARGE SCALE GENOMIC DNA]</scope>
    <source>
        <strain evidence="8 10">NCTC12437</strain>
    </source>
</reference>
<dbReference type="EMBL" id="UGNW01000001">
    <property type="protein sequence ID" value="STX31050.1"/>
    <property type="molecule type" value="Genomic_DNA"/>
</dbReference>
<dbReference type="InterPro" id="IPR002549">
    <property type="entry name" value="AI-2E-like"/>
</dbReference>
<dbReference type="EMBL" id="LNXT01000048">
    <property type="protein sequence ID" value="KTC68239.1"/>
    <property type="molecule type" value="Genomic_DNA"/>
</dbReference>
<dbReference type="Pfam" id="PF01594">
    <property type="entry name" value="AI-2E_transport"/>
    <property type="match status" value="1"/>
</dbReference>
<evidence type="ECO:0000313" key="8">
    <source>
        <dbReference type="EMBL" id="STX31050.1"/>
    </source>
</evidence>
<proteinExistence type="inferred from homology"/>
<feature type="transmembrane region" description="Helical" evidence="6">
    <location>
        <begin position="7"/>
        <end position="25"/>
    </location>
</feature>
<comment type="similarity">
    <text evidence="2">Belongs to the autoinducer-2 exporter (AI-2E) (TC 2.A.86) family.</text>
</comment>
<feature type="transmembrane region" description="Helical" evidence="6">
    <location>
        <begin position="212"/>
        <end position="233"/>
    </location>
</feature>
<organism evidence="8 10">
    <name type="scientific">Legionella birminghamensis</name>
    <dbReference type="NCBI Taxonomy" id="28083"/>
    <lineage>
        <taxon>Bacteria</taxon>
        <taxon>Pseudomonadati</taxon>
        <taxon>Pseudomonadota</taxon>
        <taxon>Gammaproteobacteria</taxon>
        <taxon>Legionellales</taxon>
        <taxon>Legionellaceae</taxon>
        <taxon>Legionella</taxon>
    </lineage>
</organism>
<comment type="subcellular location">
    <subcellularLocation>
        <location evidence="1">Membrane</location>
        <topology evidence="1">Multi-pass membrane protein</topology>
    </subcellularLocation>
</comment>
<evidence type="ECO:0000256" key="6">
    <source>
        <dbReference type="SAM" id="Phobius"/>
    </source>
</evidence>
<feature type="transmembrane region" description="Helical" evidence="6">
    <location>
        <begin position="31"/>
        <end position="46"/>
    </location>
</feature>
<protein>
    <submittedName>
        <fullName evidence="8">Transmembrane permease</fullName>
    </submittedName>
</protein>
<feature type="transmembrane region" description="Helical" evidence="6">
    <location>
        <begin position="240"/>
        <end position="266"/>
    </location>
</feature>
<dbReference type="PANTHER" id="PTHR21716:SF61">
    <property type="entry name" value="BLR8064 PROTEIN"/>
    <property type="match status" value="1"/>
</dbReference>
<dbReference type="AlphaFoldDB" id="A0A378I8J8"/>
<gene>
    <name evidence="8" type="primary">ydiK</name>
    <name evidence="7" type="ORF">Lbir_2841</name>
    <name evidence="8" type="ORF">NCTC12437_00820</name>
</gene>
<feature type="transmembrane region" description="Helical" evidence="6">
    <location>
        <begin position="272"/>
        <end position="289"/>
    </location>
</feature>
<dbReference type="Proteomes" id="UP000255066">
    <property type="component" value="Unassembled WGS sequence"/>
</dbReference>
<dbReference type="RefSeq" id="WP_058524816.1">
    <property type="nucleotide sequence ID" value="NZ_CAAAHV010000017.1"/>
</dbReference>
<dbReference type="Proteomes" id="UP000054735">
    <property type="component" value="Unassembled WGS sequence"/>
</dbReference>
<keyword evidence="3 6" id="KW-0812">Transmembrane</keyword>
<reference evidence="7 9" key="1">
    <citation type="submission" date="2015-11" db="EMBL/GenBank/DDBJ databases">
        <title>Genomic analysis of 38 Legionella species identifies large and diverse effector repertoires.</title>
        <authorList>
            <person name="Burstein D."/>
            <person name="Amaro F."/>
            <person name="Zusman T."/>
            <person name="Lifshitz Z."/>
            <person name="Cohen O."/>
            <person name="Gilbert J.A."/>
            <person name="Pupko T."/>
            <person name="Shuman H.A."/>
            <person name="Segal G."/>
        </authorList>
    </citation>
    <scope>NUCLEOTIDE SEQUENCE [LARGE SCALE GENOMIC DNA]</scope>
    <source>
        <strain evidence="7 9">CDC#1407-AL-14</strain>
    </source>
</reference>
<sequence length="352" mass="38729">MNENHKELINIALTVGIVLLALFIVHRFIPSMVWAAIIAIATYPLYKRWRLFFGRHHNWAALLFTTILSLIFLLPLSWLVTLLVKELQVFINYLQLINKEGGEAPGFIQQLPVLGKDLTNYWQNNFGQPGNLRNVLSNLHISLTPASYYIKQVGVSLAHRGFQLGFTLLTLFFFYRDGDKLFQEINRVGETCLGKRWFRYADRLPSALRGTVNGTILVGLGVGVLMGLCYGFVGVPAPTLVGFVTAFAAMIPFVVPVVFGFVALILISSGSLAAAIVVVVWGTLVMFVADHFIKPVLIGGAIELPFLAVLFGILGGVETLGLLGLFVGPIVMVLFVTLWQEQQGIPAKAASQ</sequence>
<accession>A0A378I8J8</accession>
<feature type="transmembrane region" description="Helical" evidence="6">
    <location>
        <begin position="58"/>
        <end position="80"/>
    </location>
</feature>
<dbReference type="STRING" id="28083.Lbir_2841"/>
<evidence type="ECO:0000256" key="4">
    <source>
        <dbReference type="ARBA" id="ARBA00022989"/>
    </source>
</evidence>
<feature type="transmembrane region" description="Helical" evidence="6">
    <location>
        <begin position="296"/>
        <end position="314"/>
    </location>
</feature>
<evidence type="ECO:0000313" key="10">
    <source>
        <dbReference type="Proteomes" id="UP000255066"/>
    </source>
</evidence>
<name>A0A378I8J8_9GAMM</name>
<evidence type="ECO:0000256" key="5">
    <source>
        <dbReference type="ARBA" id="ARBA00023136"/>
    </source>
</evidence>
<dbReference type="OrthoDB" id="106838at2"/>
<dbReference type="PANTHER" id="PTHR21716">
    <property type="entry name" value="TRANSMEMBRANE PROTEIN"/>
    <property type="match status" value="1"/>
</dbReference>
<keyword evidence="5 6" id="KW-0472">Membrane</keyword>
<evidence type="ECO:0000256" key="2">
    <source>
        <dbReference type="ARBA" id="ARBA00009773"/>
    </source>
</evidence>
<keyword evidence="4 6" id="KW-1133">Transmembrane helix</keyword>
<evidence type="ECO:0000256" key="1">
    <source>
        <dbReference type="ARBA" id="ARBA00004141"/>
    </source>
</evidence>
<evidence type="ECO:0000313" key="7">
    <source>
        <dbReference type="EMBL" id="KTC68239.1"/>
    </source>
</evidence>
<keyword evidence="9" id="KW-1185">Reference proteome</keyword>
<evidence type="ECO:0000256" key="3">
    <source>
        <dbReference type="ARBA" id="ARBA00022692"/>
    </source>
</evidence>
<evidence type="ECO:0000313" key="9">
    <source>
        <dbReference type="Proteomes" id="UP000054735"/>
    </source>
</evidence>
<feature type="transmembrane region" description="Helical" evidence="6">
    <location>
        <begin position="320"/>
        <end position="339"/>
    </location>
</feature>